<evidence type="ECO:0000256" key="8">
    <source>
        <dbReference type="ARBA" id="ARBA00023277"/>
    </source>
</evidence>
<dbReference type="CDD" id="cd02878">
    <property type="entry name" value="GH18_zymocin_alpha"/>
    <property type="match status" value="1"/>
</dbReference>
<dbReference type="InterPro" id="IPR017853">
    <property type="entry name" value="GH"/>
</dbReference>
<dbReference type="GO" id="GO:0006032">
    <property type="term" value="P:chitin catabolic process"/>
    <property type="evidence" value="ECO:0007669"/>
    <property type="project" value="UniProtKB-KW"/>
</dbReference>
<dbReference type="InterPro" id="IPR053214">
    <property type="entry name" value="LysM12-like"/>
</dbReference>
<dbReference type="InterPro" id="IPR001223">
    <property type="entry name" value="Glyco_hydro18_cat"/>
</dbReference>
<proteinExistence type="inferred from homology"/>
<gene>
    <name evidence="14" type="ORF">BO82DRAFT_415914</name>
</gene>
<dbReference type="SUPFAM" id="SSF51445">
    <property type="entry name" value="(Trans)glycosidases"/>
    <property type="match status" value="1"/>
</dbReference>
<dbReference type="PANTHER" id="PTHR47700:SF1">
    <property type="entry name" value="CHITINASE"/>
    <property type="match status" value="1"/>
</dbReference>
<evidence type="ECO:0000313" key="15">
    <source>
        <dbReference type="Proteomes" id="UP000248340"/>
    </source>
</evidence>
<dbReference type="InterPro" id="IPR018392">
    <property type="entry name" value="LysM"/>
</dbReference>
<reference evidence="14 15" key="1">
    <citation type="submission" date="2016-12" db="EMBL/GenBank/DDBJ databases">
        <title>The genomes of Aspergillus section Nigri reveals drivers in fungal speciation.</title>
        <authorList>
            <consortium name="DOE Joint Genome Institute"/>
            <person name="Vesth T.C."/>
            <person name="Nybo J."/>
            <person name="Theobald S."/>
            <person name="Brandl J."/>
            <person name="Frisvad J.C."/>
            <person name="Nielsen K.F."/>
            <person name="Lyhne E.K."/>
            <person name="Kogle M.E."/>
            <person name="Kuo A."/>
            <person name="Riley R."/>
            <person name="Clum A."/>
            <person name="Nolan M."/>
            <person name="Lipzen A."/>
            <person name="Salamov A."/>
            <person name="Henrissat B."/>
            <person name="Wiebenga A."/>
            <person name="De Vries R.P."/>
            <person name="Grigoriev I.V."/>
            <person name="Mortensen U.H."/>
            <person name="Andersen M.R."/>
            <person name="Baker S.E."/>
        </authorList>
    </citation>
    <scope>NUCLEOTIDE SEQUENCE [LARGE SCALE GENOMIC DNA]</scope>
    <source>
        <strain evidence="14 15">CBS 121591</strain>
    </source>
</reference>
<dbReference type="InterPro" id="IPR001579">
    <property type="entry name" value="Glyco_hydro_18_chit_AS"/>
</dbReference>
<protein>
    <recommendedName>
        <fullName evidence="3">chitinase</fullName>
        <ecNumber evidence="3">3.2.1.14</ecNumber>
    </recommendedName>
</protein>
<dbReference type="Pfam" id="PF00704">
    <property type="entry name" value="Glyco_hydro_18"/>
    <property type="match status" value="1"/>
</dbReference>
<dbReference type="GO" id="GO:0008061">
    <property type="term" value="F:chitin binding"/>
    <property type="evidence" value="ECO:0007669"/>
    <property type="project" value="UniProtKB-KW"/>
</dbReference>
<name>A0A319C7C5_9EURO</name>
<keyword evidence="5 11" id="KW-0378">Hydrolase</keyword>
<dbReference type="PANTHER" id="PTHR47700">
    <property type="entry name" value="V CHITINASE, PUTATIVE (AFU_ORTHOLOGUE AFUA_6G13720)-RELATED"/>
    <property type="match status" value="1"/>
</dbReference>
<dbReference type="PROSITE" id="PS01095">
    <property type="entry name" value="GH18_1"/>
    <property type="match status" value="1"/>
</dbReference>
<evidence type="ECO:0000256" key="1">
    <source>
        <dbReference type="ARBA" id="ARBA00000822"/>
    </source>
</evidence>
<sequence>MSFFSNPSAWLRPRNTFLTFLFIALFSFSFAVHSSVAINVPIRLPTSPGYQGRSVSCPARCAASGPNPGNWSLYHNFEQLASCEESLFYSFSFSDPVDDPNSFHRIHTCTSFGPDWATLPVNTSNLALQSKKAPAPVNGTYQIGFWPSSEGLSVSSSLATLVKQLRQYLSNGFGAVNRPTIIFASYGSTSVGLYVGQGLQSQGVGNVALAYLERSIAGSNTSLGASVAMQFCQPGQTSHHVFGLIATGNGTFTAVQDALTSWSKAECLAFPSVQNVTGKVPLATPLYSFPPNTSNISVNLNFNSTYASPDSISSVRRRSSLAPRTTCSTAQVVSGDTCTTLAEKCGITPAQFTKYNSKSKECSSLIAGEHVCCSAGTLPDFAPKPQSDGTCATYTVQPDDSCATIAAAYGLTIDDINDFNTDTWAWNTCSRPLYAHEVICLSEGNPPMPASVSNAICGPQVPGTPTPPSGTNVSQLNECPLNACCDVWGQCGVTTEFCTNTGTGAPGTAAKGTEGCISNCGTEMVRSSPPANYRSIGYYEGFNMQRPCLYQDVSQIDTSIYTHIYFSFGVLSSSYEVQIPHKTTLFEFTRFKQIRGAKRILSIGGWAFSTDPSTYMIFREGVTAANRLTMATNIANFIKEHDLDGVNIDWEYPGAPDIPGIPAASPDDGENYLAFLAILRNLLHDREVTIAAPSSYWYLKGFPIKKMAPLLDYIIYMTYDLHGQWDSHSQWSQLGCPAGNCLRSDVNLTETISALVMITKAGVPSNQVVVGVTSYGRSFAMAEAGCYGPECTFLGSADGSQAKPGPCTQSPGYIANAEIEAILADPSRVTKSYIDIESNSNILVYDDTQWVGWMSDGIKASRRSLYKGLAMGGTTDWATDLQKDNPPPYPAKSWAGVINDVVMDKDPYVEGNRTGNWTSLTCSDPAIQDALYMPCAQRWSELDASDAWSDAISIWENIDQQKLTGSNDERKFSYSIMNTFHVGESTNCGLIAPRGSCSTSYPCALFQGYGSGGSGPAAMVIYESLTVINSMYSQFVDAIDEAAGTYIDNQLQDFESTFAPVPPAPSDEWLVILTNLLGLGLTAVAAPYFDGVFESLPALSSVLGEAGADTAKDISNAAVAFGAAIASAAIPEGQPGHWTPHSQESFTATLGSVISGWANVAQNQLWNLFNGSETSIALLTQMIANGNLIEGSGSVPSVKSSTTPETTAQIEKSIDKAFFGFAIPSVWAVSGAAAFVVDSGYPCSAQNPLSNYMTAATQEATYSCYNDKLYYLVRADGKWRGCPTEKKLGKRMNCPHCGTSECGEDATYFTAPPGLSSLGGGAWGGITLDDLIKGSVRTYAANGNANGGPVANPLDQDTLQDLSNQDITTPGYIRLPVCSPQIAWASWSNPSQSNASAPNYPCNPLQGVTKCSGYTYVDQTTSASPLVSDCQTIIHNIQGTDGHWTTGIDRQRAIATYGSCKFGVQNVGVTGDVTYYTGSQDIVTIITEAIAKYEWEGRVGAKGYMECDGDAGHQKVLWGLY</sequence>
<keyword evidence="9 11" id="KW-0326">Glycosidase</keyword>
<evidence type="ECO:0000256" key="5">
    <source>
        <dbReference type="ARBA" id="ARBA00022801"/>
    </source>
</evidence>
<accession>A0A319C7C5</accession>
<dbReference type="CDD" id="cd00035">
    <property type="entry name" value="ChtBD1"/>
    <property type="match status" value="1"/>
</dbReference>
<comment type="similarity">
    <text evidence="2">Belongs to the glycosyl hydrolase 18 family. Chitinase class V subfamily.</text>
</comment>
<dbReference type="EMBL" id="KZ821703">
    <property type="protein sequence ID" value="PYH81265.1"/>
    <property type="molecule type" value="Genomic_DNA"/>
</dbReference>
<dbReference type="GeneID" id="37142714"/>
<evidence type="ECO:0000256" key="11">
    <source>
        <dbReference type="RuleBase" id="RU000489"/>
    </source>
</evidence>
<keyword evidence="7" id="KW-0843">Virulence</keyword>
<organism evidence="14 15">
    <name type="scientific">Aspergillus uvarum CBS 121591</name>
    <dbReference type="NCBI Taxonomy" id="1448315"/>
    <lineage>
        <taxon>Eukaryota</taxon>
        <taxon>Fungi</taxon>
        <taxon>Dikarya</taxon>
        <taxon>Ascomycota</taxon>
        <taxon>Pezizomycotina</taxon>
        <taxon>Eurotiomycetes</taxon>
        <taxon>Eurotiomycetidae</taxon>
        <taxon>Eurotiales</taxon>
        <taxon>Aspergillaceae</taxon>
        <taxon>Aspergillus</taxon>
        <taxon>Aspergillus subgen. Circumdati</taxon>
    </lineage>
</organism>
<dbReference type="GO" id="GO:0008843">
    <property type="term" value="F:endochitinase activity"/>
    <property type="evidence" value="ECO:0007669"/>
    <property type="project" value="UniProtKB-EC"/>
</dbReference>
<dbReference type="RefSeq" id="XP_025491465.1">
    <property type="nucleotide sequence ID" value="XM_025639972.1"/>
</dbReference>
<keyword evidence="4" id="KW-0147">Chitin-binding</keyword>
<dbReference type="InterPro" id="IPR029070">
    <property type="entry name" value="Chitinase_insertion_sf"/>
</dbReference>
<dbReference type="SMART" id="SM00636">
    <property type="entry name" value="Glyco_18"/>
    <property type="match status" value="1"/>
</dbReference>
<dbReference type="Proteomes" id="UP000248340">
    <property type="component" value="Unassembled WGS sequence"/>
</dbReference>
<dbReference type="InterPro" id="IPR036861">
    <property type="entry name" value="Endochitinase-like_sf"/>
</dbReference>
<dbReference type="SUPFAM" id="SSF54106">
    <property type="entry name" value="LysM domain"/>
    <property type="match status" value="2"/>
</dbReference>
<evidence type="ECO:0000256" key="9">
    <source>
        <dbReference type="ARBA" id="ARBA00023295"/>
    </source>
</evidence>
<evidence type="ECO:0000256" key="7">
    <source>
        <dbReference type="ARBA" id="ARBA00023026"/>
    </source>
</evidence>
<evidence type="ECO:0000256" key="6">
    <source>
        <dbReference type="ARBA" id="ARBA00023024"/>
    </source>
</evidence>
<dbReference type="EC" id="3.2.1.14" evidence="3"/>
<dbReference type="Gene3D" id="3.20.20.80">
    <property type="entry name" value="Glycosidases"/>
    <property type="match status" value="1"/>
</dbReference>
<evidence type="ECO:0000256" key="4">
    <source>
        <dbReference type="ARBA" id="ARBA00022669"/>
    </source>
</evidence>
<feature type="domain" description="LysM" evidence="12">
    <location>
        <begin position="392"/>
        <end position="441"/>
    </location>
</feature>
<dbReference type="Pfam" id="PF01476">
    <property type="entry name" value="LysM"/>
    <property type="match status" value="2"/>
</dbReference>
<dbReference type="SUPFAM" id="SSF57016">
    <property type="entry name" value="Plant lectins/antimicrobial peptides"/>
    <property type="match status" value="1"/>
</dbReference>
<dbReference type="PROSITE" id="PS51910">
    <property type="entry name" value="GH18_2"/>
    <property type="match status" value="1"/>
</dbReference>
<dbReference type="CDD" id="cd00118">
    <property type="entry name" value="LysM"/>
    <property type="match status" value="1"/>
</dbReference>
<comment type="catalytic activity">
    <reaction evidence="1">
        <text>Random endo-hydrolysis of N-acetyl-beta-D-glucosaminide (1-&gt;4)-beta-linkages in chitin and chitodextrins.</text>
        <dbReference type="EC" id="3.2.1.14"/>
    </reaction>
</comment>
<dbReference type="STRING" id="1448315.A0A319C7C5"/>
<keyword evidence="8" id="KW-0119">Carbohydrate metabolism</keyword>
<dbReference type="GO" id="GO:0000272">
    <property type="term" value="P:polysaccharide catabolic process"/>
    <property type="evidence" value="ECO:0007669"/>
    <property type="project" value="UniProtKB-KW"/>
</dbReference>
<dbReference type="PROSITE" id="PS51782">
    <property type="entry name" value="LYSM"/>
    <property type="match status" value="2"/>
</dbReference>
<feature type="domain" description="LysM" evidence="12">
    <location>
        <begin position="328"/>
        <end position="373"/>
    </location>
</feature>
<feature type="domain" description="GH18" evidence="13">
    <location>
        <begin position="533"/>
        <end position="900"/>
    </location>
</feature>
<evidence type="ECO:0000256" key="2">
    <source>
        <dbReference type="ARBA" id="ARBA00008682"/>
    </source>
</evidence>
<evidence type="ECO:0000259" key="13">
    <source>
        <dbReference type="PROSITE" id="PS51910"/>
    </source>
</evidence>
<dbReference type="Gene3D" id="3.10.350.10">
    <property type="entry name" value="LysM domain"/>
    <property type="match status" value="2"/>
</dbReference>
<dbReference type="InterPro" id="IPR011583">
    <property type="entry name" value="Chitinase_II/V-like_cat"/>
</dbReference>
<dbReference type="Gene3D" id="3.10.50.10">
    <property type="match status" value="1"/>
</dbReference>
<keyword evidence="15" id="KW-1185">Reference proteome</keyword>
<keyword evidence="10" id="KW-0624">Polysaccharide degradation</keyword>
<evidence type="ECO:0000259" key="12">
    <source>
        <dbReference type="PROSITE" id="PS51782"/>
    </source>
</evidence>
<dbReference type="VEuPathDB" id="FungiDB:BO82DRAFT_415914"/>
<dbReference type="InterPro" id="IPR029226">
    <property type="entry name" value="Ecp2-like"/>
</dbReference>
<dbReference type="SMART" id="SM00257">
    <property type="entry name" value="LysM"/>
    <property type="match status" value="2"/>
</dbReference>
<evidence type="ECO:0000256" key="3">
    <source>
        <dbReference type="ARBA" id="ARBA00012729"/>
    </source>
</evidence>
<dbReference type="OrthoDB" id="73875at2759"/>
<evidence type="ECO:0000256" key="10">
    <source>
        <dbReference type="ARBA" id="ARBA00023326"/>
    </source>
</evidence>
<dbReference type="SUPFAM" id="SSF54556">
    <property type="entry name" value="Chitinase insertion domain"/>
    <property type="match status" value="1"/>
</dbReference>
<evidence type="ECO:0000313" key="14">
    <source>
        <dbReference type="EMBL" id="PYH81265.1"/>
    </source>
</evidence>
<dbReference type="Pfam" id="PF14856">
    <property type="entry name" value="Hce2"/>
    <property type="match status" value="1"/>
</dbReference>
<dbReference type="InterPro" id="IPR036779">
    <property type="entry name" value="LysM_dom_sf"/>
</dbReference>
<keyword evidence="6" id="KW-0146">Chitin degradation</keyword>